<name>A0A347ZRX4_9CHLR</name>
<dbReference type="EMBL" id="QUMS01000001">
    <property type="protein sequence ID" value="REG11387.1"/>
    <property type="molecule type" value="Genomic_DNA"/>
</dbReference>
<gene>
    <name evidence="2" type="ORF">DFR64_1266</name>
</gene>
<feature type="chain" id="PRO_5030063611" evidence="1">
    <location>
        <begin position="20"/>
        <end position="181"/>
    </location>
</feature>
<dbReference type="Proteomes" id="UP000256388">
    <property type="component" value="Unassembled WGS sequence"/>
</dbReference>
<evidence type="ECO:0000313" key="2">
    <source>
        <dbReference type="EMBL" id="REG11387.1"/>
    </source>
</evidence>
<feature type="signal peptide" evidence="1">
    <location>
        <begin position="1"/>
        <end position="19"/>
    </location>
</feature>
<dbReference type="RefSeq" id="WP_116224513.1">
    <property type="nucleotide sequence ID" value="NZ_AP018437.1"/>
</dbReference>
<comment type="caution">
    <text evidence="2">The sequence shown here is derived from an EMBL/GenBank/DDBJ whole genome shotgun (WGS) entry which is preliminary data.</text>
</comment>
<reference evidence="2 3" key="1">
    <citation type="submission" date="2018-08" db="EMBL/GenBank/DDBJ databases">
        <title>Genomic Encyclopedia of Type Strains, Phase IV (KMG-IV): sequencing the most valuable type-strain genomes for metagenomic binning, comparative biology and taxonomic classification.</title>
        <authorList>
            <person name="Goeker M."/>
        </authorList>
    </citation>
    <scope>NUCLEOTIDE SEQUENCE [LARGE SCALE GENOMIC DNA]</scope>
    <source>
        <strain evidence="2 3">DSM 23923</strain>
    </source>
</reference>
<sequence>MKNKIFLFWILSLSLLVFVSGCQPVSIYTQRATATAYSADYMTTAMQAAENGAMALCNIDFSEDADGYIQQVCDTSTQLGCDFFTNQINQAWSDLERAYSSDVLECTPATSRYIDEGEQFGMRVQYWQVNLQGTKGWSENSKNREYWLQVAEENSNWKLNRVLTSDEIAYYMAIDSASGEE</sequence>
<dbReference type="AlphaFoldDB" id="A0A347ZRX4"/>
<keyword evidence="3" id="KW-1185">Reference proteome</keyword>
<protein>
    <submittedName>
        <fullName evidence="2">Uncharacterized protein</fullName>
    </submittedName>
</protein>
<accession>A0A347ZRX4</accession>
<evidence type="ECO:0000256" key="1">
    <source>
        <dbReference type="SAM" id="SignalP"/>
    </source>
</evidence>
<organism evidence="2 3">
    <name type="scientific">Pelolinea submarina</name>
    <dbReference type="NCBI Taxonomy" id="913107"/>
    <lineage>
        <taxon>Bacteria</taxon>
        <taxon>Bacillati</taxon>
        <taxon>Chloroflexota</taxon>
        <taxon>Anaerolineae</taxon>
        <taxon>Anaerolineales</taxon>
        <taxon>Anaerolineaceae</taxon>
        <taxon>Pelolinea</taxon>
    </lineage>
</organism>
<dbReference type="PROSITE" id="PS51257">
    <property type="entry name" value="PROKAR_LIPOPROTEIN"/>
    <property type="match status" value="1"/>
</dbReference>
<evidence type="ECO:0000313" key="3">
    <source>
        <dbReference type="Proteomes" id="UP000256388"/>
    </source>
</evidence>
<keyword evidence="1" id="KW-0732">Signal</keyword>
<proteinExistence type="predicted"/>
<dbReference type="OrthoDB" id="166082at2"/>